<dbReference type="HAMAP" id="MF_00260">
    <property type="entry name" value="Porphobil_deam"/>
    <property type="match status" value="1"/>
</dbReference>
<dbReference type="NCBIfam" id="TIGR00212">
    <property type="entry name" value="hemC"/>
    <property type="match status" value="1"/>
</dbReference>
<sequence length="343" mass="37340">MFTPRHIRLGSRGSALALWQTEHVASRLRALHPDVTVETVVIQTRGDRFKDRPLPSIGGKGLFTMELEERLRQGQIDGAVHSLKDLPVVDPEGLVLGAMPARGDVADALVLKDAGETRERPRNDLPELREGAVVGTGSRRRAAQLLALRPDLQIVDIRGNVDTRVRKTLDPDGEYDATVLAVAGLKRLGLDARISLTLPFETMLPAPGQGALAVQCRQEAKWLGFFGGIDDKETRAAVTAERAFLAELGGGCRASVGALGECSKNGSDRRSLKDLRGESDLRLWGRVSAPDGSRQIDARIGGSPGEAEQLGRDLAQQVLRRGAKEILEQINEIEVRPDENRQR</sequence>
<dbReference type="FunFam" id="3.40.190.10:FF:000086">
    <property type="entry name" value="Probable porphobilinogen deaminase"/>
    <property type="match status" value="1"/>
</dbReference>
<dbReference type="PIRSF" id="PIRSF001438">
    <property type="entry name" value="4pyrrol_synth_OHMeBilane_synth"/>
    <property type="match status" value="1"/>
</dbReference>
<feature type="modified residue" description="S-(dipyrrolylmethanemethyl)cysteine" evidence="8">
    <location>
        <position position="252"/>
    </location>
</feature>
<evidence type="ECO:0000259" key="9">
    <source>
        <dbReference type="Pfam" id="PF01379"/>
    </source>
</evidence>
<feature type="domain" description="Porphobilinogen deaminase N-terminal" evidence="9">
    <location>
        <begin position="7"/>
        <end position="221"/>
    </location>
</feature>
<dbReference type="Pfam" id="PF03900">
    <property type="entry name" value="Porphobil_deamC"/>
    <property type="match status" value="1"/>
</dbReference>
<dbReference type="PRINTS" id="PR00151">
    <property type="entry name" value="PORPHBDMNASE"/>
</dbReference>
<dbReference type="InterPro" id="IPR022417">
    <property type="entry name" value="Porphobilin_deaminase_N"/>
</dbReference>
<dbReference type="SUPFAM" id="SSF54782">
    <property type="entry name" value="Porphobilinogen deaminase (hydroxymethylbilane synthase), C-terminal domain"/>
    <property type="match status" value="1"/>
</dbReference>
<evidence type="ECO:0000256" key="6">
    <source>
        <dbReference type="ARBA" id="ARBA00023244"/>
    </source>
</evidence>
<dbReference type="Gene3D" id="3.30.160.40">
    <property type="entry name" value="Porphobilinogen deaminase, C-terminal domain"/>
    <property type="match status" value="1"/>
</dbReference>
<accession>A0A6B0YLB6</accession>
<evidence type="ECO:0000256" key="2">
    <source>
        <dbReference type="ARBA" id="ARBA00004735"/>
    </source>
</evidence>
<dbReference type="Gene3D" id="3.40.190.10">
    <property type="entry name" value="Periplasmic binding protein-like II"/>
    <property type="match status" value="2"/>
</dbReference>
<comment type="catalytic activity">
    <reaction evidence="7 8">
        <text>4 porphobilinogen + H2O = hydroxymethylbilane + 4 NH4(+)</text>
        <dbReference type="Rhea" id="RHEA:13185"/>
        <dbReference type="ChEBI" id="CHEBI:15377"/>
        <dbReference type="ChEBI" id="CHEBI:28938"/>
        <dbReference type="ChEBI" id="CHEBI:57845"/>
        <dbReference type="ChEBI" id="CHEBI:58126"/>
        <dbReference type="EC" id="2.5.1.61"/>
    </reaction>
</comment>
<organism evidence="11">
    <name type="scientific">Caldilineaceae bacterium SB0664_bin_27</name>
    <dbReference type="NCBI Taxonomy" id="2605260"/>
    <lineage>
        <taxon>Bacteria</taxon>
        <taxon>Bacillati</taxon>
        <taxon>Chloroflexota</taxon>
        <taxon>Caldilineae</taxon>
        <taxon>Caldilineales</taxon>
        <taxon>Caldilineaceae</taxon>
    </lineage>
</organism>
<dbReference type="EC" id="2.5.1.61" evidence="8"/>
<dbReference type="FunFam" id="3.40.190.10:FF:000005">
    <property type="entry name" value="Porphobilinogen deaminase"/>
    <property type="match status" value="1"/>
</dbReference>
<dbReference type="GO" id="GO:0004418">
    <property type="term" value="F:hydroxymethylbilane synthase activity"/>
    <property type="evidence" value="ECO:0007669"/>
    <property type="project" value="UniProtKB-UniRule"/>
</dbReference>
<comment type="similarity">
    <text evidence="3 8">Belongs to the HMBS family.</text>
</comment>
<reference evidence="11" key="1">
    <citation type="submission" date="2019-09" db="EMBL/GenBank/DDBJ databases">
        <title>Characterisation of the sponge microbiome using genome-centric metagenomics.</title>
        <authorList>
            <person name="Engelberts J.P."/>
            <person name="Robbins S.J."/>
            <person name="De Goeij J.M."/>
            <person name="Aranda M."/>
            <person name="Bell S.C."/>
            <person name="Webster N.S."/>
        </authorList>
    </citation>
    <scope>NUCLEOTIDE SEQUENCE</scope>
    <source>
        <strain evidence="11">SB0664_bin_27</strain>
    </source>
</reference>
<evidence type="ECO:0000259" key="10">
    <source>
        <dbReference type="Pfam" id="PF03900"/>
    </source>
</evidence>
<keyword evidence="5 8" id="KW-0808">Transferase</keyword>
<comment type="subunit">
    <text evidence="4 8">Monomer.</text>
</comment>
<protein>
    <recommendedName>
        <fullName evidence="8">Porphobilinogen deaminase</fullName>
        <shortName evidence="8">PBG</shortName>
        <ecNumber evidence="8">2.5.1.61</ecNumber>
    </recommendedName>
    <alternativeName>
        <fullName evidence="8">Hydroxymethylbilane synthase</fullName>
        <shortName evidence="8">HMBS</shortName>
    </alternativeName>
    <alternativeName>
        <fullName evidence="8">Pre-uroporphyrinogen synthase</fullName>
    </alternativeName>
</protein>
<comment type="caution">
    <text evidence="11">The sequence shown here is derived from an EMBL/GenBank/DDBJ whole genome shotgun (WGS) entry which is preliminary data.</text>
</comment>
<feature type="domain" description="Porphobilinogen deaminase C-terminal" evidence="10">
    <location>
        <begin position="237"/>
        <end position="319"/>
    </location>
</feature>
<evidence type="ECO:0000256" key="5">
    <source>
        <dbReference type="ARBA" id="ARBA00022679"/>
    </source>
</evidence>
<evidence type="ECO:0000313" key="11">
    <source>
        <dbReference type="EMBL" id="MXY91846.1"/>
    </source>
</evidence>
<dbReference type="PANTHER" id="PTHR11557:SF0">
    <property type="entry name" value="PORPHOBILINOGEN DEAMINASE"/>
    <property type="match status" value="1"/>
</dbReference>
<evidence type="ECO:0000256" key="1">
    <source>
        <dbReference type="ARBA" id="ARBA00002869"/>
    </source>
</evidence>
<proteinExistence type="inferred from homology"/>
<comment type="pathway">
    <text evidence="2">Porphyrin-containing compound metabolism; protoporphyrin-IX biosynthesis; coproporphyrinogen-III from 5-aminolevulinate: step 2/4.</text>
</comment>
<dbReference type="InterPro" id="IPR022418">
    <property type="entry name" value="Porphobilinogen_deaminase_C"/>
</dbReference>
<dbReference type="InterPro" id="IPR000860">
    <property type="entry name" value="HemC"/>
</dbReference>
<comment type="cofactor">
    <cofactor evidence="8">
        <name>dipyrromethane</name>
        <dbReference type="ChEBI" id="CHEBI:60342"/>
    </cofactor>
    <text evidence="8">Binds 1 dipyrromethane group covalently.</text>
</comment>
<dbReference type="SUPFAM" id="SSF53850">
    <property type="entry name" value="Periplasmic binding protein-like II"/>
    <property type="match status" value="1"/>
</dbReference>
<evidence type="ECO:0000256" key="7">
    <source>
        <dbReference type="ARBA" id="ARBA00048169"/>
    </source>
</evidence>
<dbReference type="PANTHER" id="PTHR11557">
    <property type="entry name" value="PORPHOBILINOGEN DEAMINASE"/>
    <property type="match status" value="1"/>
</dbReference>
<evidence type="ECO:0000256" key="4">
    <source>
        <dbReference type="ARBA" id="ARBA00011245"/>
    </source>
</evidence>
<dbReference type="GO" id="GO:0006782">
    <property type="term" value="P:protoporphyrinogen IX biosynthetic process"/>
    <property type="evidence" value="ECO:0007669"/>
    <property type="project" value="UniProtKB-UniRule"/>
</dbReference>
<dbReference type="EMBL" id="VXRG01000002">
    <property type="protein sequence ID" value="MXY91846.1"/>
    <property type="molecule type" value="Genomic_DNA"/>
</dbReference>
<evidence type="ECO:0000256" key="3">
    <source>
        <dbReference type="ARBA" id="ARBA00005638"/>
    </source>
</evidence>
<name>A0A6B0YLB6_9CHLR</name>
<dbReference type="InterPro" id="IPR036803">
    <property type="entry name" value="Porphobilinogen_deaminase_C_sf"/>
</dbReference>
<dbReference type="GO" id="GO:0005737">
    <property type="term" value="C:cytoplasm"/>
    <property type="evidence" value="ECO:0007669"/>
    <property type="project" value="UniProtKB-UniRule"/>
</dbReference>
<evidence type="ECO:0000256" key="8">
    <source>
        <dbReference type="HAMAP-Rule" id="MF_00260"/>
    </source>
</evidence>
<gene>
    <name evidence="8 11" type="primary">hemC</name>
    <name evidence="11" type="ORF">F4Y42_00165</name>
</gene>
<keyword evidence="6 8" id="KW-0627">Porphyrin biosynthesis</keyword>
<dbReference type="Pfam" id="PF01379">
    <property type="entry name" value="Porphobil_deam"/>
    <property type="match status" value="1"/>
</dbReference>
<comment type="miscellaneous">
    <text evidence="8">The porphobilinogen subunits are added to the dipyrromethane group.</text>
</comment>
<comment type="function">
    <text evidence="1 8">Tetrapolymerization of the monopyrrole PBG into the hydroxymethylbilane pre-uroporphyrinogen in several discrete steps.</text>
</comment>
<dbReference type="AlphaFoldDB" id="A0A6B0YLB6"/>